<dbReference type="InterPro" id="IPR014153">
    <property type="entry name" value="Ds_break_AddB"/>
</dbReference>
<dbReference type="AlphaFoldDB" id="A0A316BZB2"/>
<name>A0A316BZB2_PSESE</name>
<evidence type="ECO:0000313" key="2">
    <source>
        <dbReference type="EMBL" id="PWJ80203.1"/>
    </source>
</evidence>
<dbReference type="InterPro" id="IPR011335">
    <property type="entry name" value="Restrct_endonuc-II-like"/>
</dbReference>
<evidence type="ECO:0000259" key="1">
    <source>
        <dbReference type="Pfam" id="PF12705"/>
    </source>
</evidence>
<protein>
    <submittedName>
        <fullName evidence="2">DNA helicase/exodeoxyribonuclease V subunit B</fullName>
    </submittedName>
</protein>
<dbReference type="NCBIfam" id="TIGR02786">
    <property type="entry name" value="addB_alphas"/>
    <property type="match status" value="1"/>
</dbReference>
<gene>
    <name evidence="2" type="ORF">C7441_113130</name>
</gene>
<dbReference type="OrthoDB" id="9780606at2"/>
<dbReference type="GO" id="GO:0004386">
    <property type="term" value="F:helicase activity"/>
    <property type="evidence" value="ECO:0007669"/>
    <property type="project" value="UniProtKB-KW"/>
</dbReference>
<dbReference type="InterPro" id="IPR038726">
    <property type="entry name" value="PDDEXK_AddAB-type"/>
</dbReference>
<keyword evidence="2" id="KW-0067">ATP-binding</keyword>
<dbReference type="RefSeq" id="WP_109614019.1">
    <property type="nucleotide sequence ID" value="NZ_QGGG01000013.1"/>
</dbReference>
<accession>A0A316BZB2</accession>
<dbReference type="InterPro" id="IPR027417">
    <property type="entry name" value="P-loop_NTPase"/>
</dbReference>
<sequence>MSGHTVLPRLFSIPPAAAFLPTLAQSLIDGRLIPDFRFDGDPLALADVTIYVPTRRAARELRSVFVEKAKGGSAILPTIRPLGEFDEDEALFAPEGAGELDFAPPIAAIDRLLLLAPLVRNWKRRLPAHVASLFEEEIVVPASAADAVWLARDLAGLMDEIETEGSDWSRLHDLVSGDLANWWQVTLDFLEIVMTAWPNLLAELDRSNPAAHRNALIRLEAERLRQRPPRGPVIAAGSTGSIPATAELLAAIARLPRGAVVLPGLDRSMDERSWSVVSAETLPAAVLGHPQYGLAKLLKKIGILRGDVEEIGAVSPAQALRDALVAQALLPAETTDAWAGRRAGVSETDVESAFAGVTLLEAASERDEAVAIALALRKAIADPGHKAALVTGDRNLARRVSAELLRFGIQANDSGGTPLANTPPGALLRIMLQAAFRPGDPVSVLSLLKHPLLSLGLERRHVRHAAETIELVALRGGTGRPDVAHLGTLFEERLAGLAGEARKPFWETRLTERRLTDARAVLARLDEALAPLVAFRGESEVELSAIVRATVIVLEALGRSADGSLTELYGGEAGEKLADLLRGLVATTAPFSFAADEWPDIAEALVAPEVVKPAHGGDGRVSIWGALEARLLSVDTLIVGGLNEGVWPRKAQADRFMSRLMKTGIELEPPERRIGQSAHDFQMALGTPQVILTRSARSGDAPAVPSRWLQRILTFAGPATAAAMRARGEELLGWARALDAGPQIPFAERPQPTPPVDARPRHFSVTEIETLRRDPYAIYAKRILRLMKLEELVRDPGAAERGTLFHDIMQRFTSSGIDPKADTALDVLLDAGRAAFAEAALPEDVRAVWWQRFEKLAENIIVWERSRALGTKARHPEARAEKTPVGASGVTLSGYADRVDLLAAGMADIIDYKTGSSPSKAQAHTLLAPQLALEGALLKRGAFHDLGSLQPADLAFVRFKPNGEVFEESILDYNRKPRPAGDLAEEAWHRLEELLQHYNRAGTGYLSRALPFREGETDGDYDHLARVLEWSAGGDNAGESGGEE</sequence>
<dbReference type="Gene3D" id="3.90.320.10">
    <property type="match status" value="1"/>
</dbReference>
<dbReference type="STRING" id="1192868.GCA_000304395_01254"/>
<keyword evidence="3" id="KW-1185">Reference proteome</keyword>
<dbReference type="SUPFAM" id="SSF52540">
    <property type="entry name" value="P-loop containing nucleoside triphosphate hydrolases"/>
    <property type="match status" value="1"/>
</dbReference>
<keyword evidence="2" id="KW-0547">Nucleotide-binding</keyword>
<feature type="domain" description="PD-(D/E)XK endonuclease-like" evidence="1">
    <location>
        <begin position="762"/>
        <end position="1000"/>
    </location>
</feature>
<evidence type="ECO:0000313" key="3">
    <source>
        <dbReference type="Proteomes" id="UP000245396"/>
    </source>
</evidence>
<dbReference type="Proteomes" id="UP000245396">
    <property type="component" value="Unassembled WGS sequence"/>
</dbReference>
<dbReference type="EMBL" id="QGGG01000013">
    <property type="protein sequence ID" value="PWJ80203.1"/>
    <property type="molecule type" value="Genomic_DNA"/>
</dbReference>
<keyword evidence="2" id="KW-0347">Helicase</keyword>
<dbReference type="InterPro" id="IPR011604">
    <property type="entry name" value="PDDEXK-like_dom_sf"/>
</dbReference>
<comment type="caution">
    <text evidence="2">The sequence shown here is derived from an EMBL/GenBank/DDBJ whole genome shotgun (WGS) entry which is preliminary data.</text>
</comment>
<dbReference type="SUPFAM" id="SSF52980">
    <property type="entry name" value="Restriction endonuclease-like"/>
    <property type="match status" value="1"/>
</dbReference>
<keyword evidence="2" id="KW-0378">Hydrolase</keyword>
<dbReference type="Pfam" id="PF12705">
    <property type="entry name" value="PDDEXK_1"/>
    <property type="match status" value="1"/>
</dbReference>
<proteinExistence type="predicted"/>
<organism evidence="2 3">
    <name type="scientific">Pseudaminobacter salicylatoxidans</name>
    <dbReference type="NCBI Taxonomy" id="93369"/>
    <lineage>
        <taxon>Bacteria</taxon>
        <taxon>Pseudomonadati</taxon>
        <taxon>Pseudomonadota</taxon>
        <taxon>Alphaproteobacteria</taxon>
        <taxon>Hyphomicrobiales</taxon>
        <taxon>Phyllobacteriaceae</taxon>
        <taxon>Pseudaminobacter</taxon>
    </lineage>
</organism>
<reference evidence="2 3" key="1">
    <citation type="submission" date="2018-05" db="EMBL/GenBank/DDBJ databases">
        <title>Genomic Encyclopedia of Type Strains, Phase IV (KMG-IV): sequencing the most valuable type-strain genomes for metagenomic binning, comparative biology and taxonomic classification.</title>
        <authorList>
            <person name="Goeker M."/>
        </authorList>
    </citation>
    <scope>NUCLEOTIDE SEQUENCE [LARGE SCALE GENOMIC DNA]</scope>
    <source>
        <strain evidence="2 3">DSM 6986</strain>
    </source>
</reference>